<comment type="caution">
    <text evidence="8">The sequence shown here is derived from an EMBL/GenBank/DDBJ whole genome shotgun (WGS) entry which is preliminary data.</text>
</comment>
<gene>
    <name evidence="8" type="ORF">D7193_26725</name>
</gene>
<evidence type="ECO:0000256" key="3">
    <source>
        <dbReference type="ARBA" id="ARBA00022692"/>
    </source>
</evidence>
<feature type="transmembrane region" description="Helical" evidence="7">
    <location>
        <begin position="136"/>
        <end position="156"/>
    </location>
</feature>
<accession>A0A3A9ZV21</accession>
<feature type="transmembrane region" description="Helical" evidence="7">
    <location>
        <begin position="168"/>
        <end position="189"/>
    </location>
</feature>
<evidence type="ECO:0000313" key="8">
    <source>
        <dbReference type="EMBL" id="RKN52152.1"/>
    </source>
</evidence>
<evidence type="ECO:0000256" key="4">
    <source>
        <dbReference type="ARBA" id="ARBA00022989"/>
    </source>
</evidence>
<feature type="transmembrane region" description="Helical" evidence="7">
    <location>
        <begin position="242"/>
        <end position="264"/>
    </location>
</feature>
<evidence type="ECO:0000313" key="9">
    <source>
        <dbReference type="Proteomes" id="UP000279968"/>
    </source>
</evidence>
<dbReference type="Pfam" id="PF09678">
    <property type="entry name" value="Caa3_CtaG"/>
    <property type="match status" value="1"/>
</dbReference>
<feature type="transmembrane region" description="Helical" evidence="7">
    <location>
        <begin position="16"/>
        <end position="35"/>
    </location>
</feature>
<feature type="transmembrane region" description="Helical" evidence="7">
    <location>
        <begin position="201"/>
        <end position="222"/>
    </location>
</feature>
<keyword evidence="3 7" id="KW-0812">Transmembrane</keyword>
<dbReference type="AlphaFoldDB" id="A0A3A9ZV21"/>
<dbReference type="Proteomes" id="UP000279968">
    <property type="component" value="Unassembled WGS sequence"/>
</dbReference>
<sequence length="297" mass="30893">MPAVTRAADAGGSVEAGLLTILLALTVALLAAGYGRGVHELWARRGAGAVLPGWRVAAFGTGVLVVLAADAGPLAATAQRSFAGHMTQHMVLLLVAGPLLAAGAAGLPLSLACPVRLRRRLARLRSAPATRALRRPATTALLAGAAQTLVLWVWHLPAPYVVALERPAVHALEHACFVAGSWLLWAPVLGASRHRLPAPAAVLLLAATMLPASALGAVLTFAPQPIYPSGVLGPDPLADQQLAGLLMWAPMDVAVLAATLTVFLRWLLHLQRRQPETVGLPRPAVPAPEGRTEGAWR</sequence>
<proteinExistence type="predicted"/>
<organism evidence="8 9">
    <name type="scientific">Micromonospora costi</name>
    <dbReference type="NCBI Taxonomy" id="1530042"/>
    <lineage>
        <taxon>Bacteria</taxon>
        <taxon>Bacillati</taxon>
        <taxon>Actinomycetota</taxon>
        <taxon>Actinomycetes</taxon>
        <taxon>Micromonosporales</taxon>
        <taxon>Micromonosporaceae</taxon>
        <taxon>Micromonospora</taxon>
    </lineage>
</organism>
<keyword evidence="5 7" id="KW-0472">Membrane</keyword>
<dbReference type="EMBL" id="RBAN01000005">
    <property type="protein sequence ID" value="RKN52152.1"/>
    <property type="molecule type" value="Genomic_DNA"/>
</dbReference>
<dbReference type="OrthoDB" id="259025at2"/>
<feature type="transmembrane region" description="Helical" evidence="7">
    <location>
        <begin position="47"/>
        <end position="69"/>
    </location>
</feature>
<evidence type="ECO:0000256" key="7">
    <source>
        <dbReference type="SAM" id="Phobius"/>
    </source>
</evidence>
<keyword evidence="4 7" id="KW-1133">Transmembrane helix</keyword>
<feature type="transmembrane region" description="Helical" evidence="7">
    <location>
        <begin position="89"/>
        <end position="115"/>
    </location>
</feature>
<name>A0A3A9ZV21_9ACTN</name>
<evidence type="ECO:0000256" key="5">
    <source>
        <dbReference type="ARBA" id="ARBA00023136"/>
    </source>
</evidence>
<evidence type="ECO:0000256" key="2">
    <source>
        <dbReference type="ARBA" id="ARBA00022475"/>
    </source>
</evidence>
<dbReference type="GO" id="GO:0005886">
    <property type="term" value="C:plasma membrane"/>
    <property type="evidence" value="ECO:0007669"/>
    <property type="project" value="UniProtKB-SubCell"/>
</dbReference>
<keyword evidence="2" id="KW-1003">Cell membrane</keyword>
<reference evidence="8 9" key="1">
    <citation type="journal article" date="2015" name="Int. J. Syst. Evol. Microbiol.">
        <title>Micromonospora costi sp. nov., isolated from a leaf of Costus speciosus.</title>
        <authorList>
            <person name="Thawai C."/>
        </authorList>
    </citation>
    <scope>NUCLEOTIDE SEQUENCE [LARGE SCALE GENOMIC DNA]</scope>
    <source>
        <strain evidence="8 9">CS1-12</strain>
    </source>
</reference>
<evidence type="ECO:0000256" key="1">
    <source>
        <dbReference type="ARBA" id="ARBA00004651"/>
    </source>
</evidence>
<feature type="region of interest" description="Disordered" evidence="6">
    <location>
        <begin position="278"/>
        <end position="297"/>
    </location>
</feature>
<dbReference type="InterPro" id="IPR019108">
    <property type="entry name" value="Caa3_assmbl_CtaG-rel"/>
</dbReference>
<comment type="subcellular location">
    <subcellularLocation>
        <location evidence="1">Cell membrane</location>
        <topology evidence="1">Multi-pass membrane protein</topology>
    </subcellularLocation>
</comment>
<keyword evidence="9" id="KW-1185">Reference proteome</keyword>
<evidence type="ECO:0000256" key="6">
    <source>
        <dbReference type="SAM" id="MobiDB-lite"/>
    </source>
</evidence>
<dbReference type="RefSeq" id="WP_120782382.1">
    <property type="nucleotide sequence ID" value="NZ_JBHLUP010000005.1"/>
</dbReference>
<protein>
    <submittedName>
        <fullName evidence="8">Cytochrome c oxidase assembly protein</fullName>
    </submittedName>
</protein>